<evidence type="ECO:0000256" key="8">
    <source>
        <dbReference type="ARBA" id="ARBA00023180"/>
    </source>
</evidence>
<gene>
    <name evidence="12" type="ORF">MDA_GLEAN10004347</name>
</gene>
<accession>L5MGI6</accession>
<dbReference type="FunFam" id="2.10.50.10:FF:000003">
    <property type="entry name" value="Tumor necrosis factor receptor superfamily member 19"/>
    <property type="match status" value="1"/>
</dbReference>
<proteinExistence type="predicted"/>
<dbReference type="PANTHER" id="PTHR12120">
    <property type="entry name" value="TNFR-CYS DOMAIN-CONTAINING PROTEIN"/>
    <property type="match status" value="1"/>
</dbReference>
<keyword evidence="13" id="KW-1185">Reference proteome</keyword>
<dbReference type="eggNOG" id="ENOG502QQHI">
    <property type="taxonomic scope" value="Eukaryota"/>
</dbReference>
<keyword evidence="5 10" id="KW-0472">Membrane</keyword>
<evidence type="ECO:0000256" key="4">
    <source>
        <dbReference type="ARBA" id="ARBA00022989"/>
    </source>
</evidence>
<feature type="transmembrane region" description="Helical" evidence="10">
    <location>
        <begin position="202"/>
        <end position="226"/>
    </location>
</feature>
<evidence type="ECO:0000313" key="13">
    <source>
        <dbReference type="Proteomes" id="UP000010556"/>
    </source>
</evidence>
<evidence type="ECO:0000256" key="7">
    <source>
        <dbReference type="ARBA" id="ARBA00023170"/>
    </source>
</evidence>
<dbReference type="Proteomes" id="UP000010556">
    <property type="component" value="Unassembled WGS sequence"/>
</dbReference>
<dbReference type="EMBL" id="KB101167">
    <property type="protein sequence ID" value="ELK36853.1"/>
    <property type="molecule type" value="Genomic_DNA"/>
</dbReference>
<evidence type="ECO:0000256" key="1">
    <source>
        <dbReference type="ARBA" id="ARBA00004167"/>
    </source>
</evidence>
<feature type="repeat" description="TNFR-Cys" evidence="9">
    <location>
        <begin position="66"/>
        <end position="105"/>
    </location>
</feature>
<dbReference type="InterPro" id="IPR001368">
    <property type="entry name" value="TNFR/NGFR_Cys_rich_reg"/>
</dbReference>
<dbReference type="PRINTS" id="PR01969">
    <property type="entry name" value="TNFACTORR19"/>
</dbReference>
<feature type="disulfide bond" evidence="9">
    <location>
        <begin position="82"/>
        <end position="95"/>
    </location>
</feature>
<protein>
    <submittedName>
        <fullName evidence="12">Tumor necrosis factor receptor superfamily member 19</fullName>
    </submittedName>
</protein>
<dbReference type="PANTHER" id="PTHR12120:SF1">
    <property type="entry name" value="TUMOR NECROSIS FACTOR RECEPTOR SUPERFAMILY MEMBER 19"/>
    <property type="match status" value="1"/>
</dbReference>
<comment type="caution">
    <text evidence="9">Lacks conserved residue(s) required for the propagation of feature annotation.</text>
</comment>
<evidence type="ECO:0000256" key="10">
    <source>
        <dbReference type="SAM" id="Phobius"/>
    </source>
</evidence>
<evidence type="ECO:0000256" key="3">
    <source>
        <dbReference type="ARBA" id="ARBA00022737"/>
    </source>
</evidence>
<reference evidence="13" key="1">
    <citation type="journal article" date="2013" name="Science">
        <title>Comparative analysis of bat genomes provides insight into the evolution of flight and immunity.</title>
        <authorList>
            <person name="Zhang G."/>
            <person name="Cowled C."/>
            <person name="Shi Z."/>
            <person name="Huang Z."/>
            <person name="Bishop-Lilly K.A."/>
            <person name="Fang X."/>
            <person name="Wynne J.W."/>
            <person name="Xiong Z."/>
            <person name="Baker M.L."/>
            <person name="Zhao W."/>
            <person name="Tachedjian M."/>
            <person name="Zhu Y."/>
            <person name="Zhou P."/>
            <person name="Jiang X."/>
            <person name="Ng J."/>
            <person name="Yang L."/>
            <person name="Wu L."/>
            <person name="Xiao J."/>
            <person name="Feng Y."/>
            <person name="Chen Y."/>
            <person name="Sun X."/>
            <person name="Zhang Y."/>
            <person name="Marsh G.A."/>
            <person name="Crameri G."/>
            <person name="Broder C.C."/>
            <person name="Frey K.G."/>
            <person name="Wang L.F."/>
            <person name="Wang J."/>
        </authorList>
    </citation>
    <scope>NUCLEOTIDE SEQUENCE [LARGE SCALE GENOMIC DNA]</scope>
</reference>
<evidence type="ECO:0000256" key="9">
    <source>
        <dbReference type="PROSITE-ProRule" id="PRU00206"/>
    </source>
</evidence>
<keyword evidence="2 10" id="KW-0812">Transmembrane</keyword>
<dbReference type="Gene3D" id="2.10.50.10">
    <property type="entry name" value="Tumor Necrosis Factor Receptor, subunit A, domain 2"/>
    <property type="match status" value="1"/>
</dbReference>
<comment type="subcellular location">
    <subcellularLocation>
        <location evidence="1">Membrane</location>
        <topology evidence="1">Single-pass membrane protein</topology>
    </subcellularLocation>
</comment>
<evidence type="ECO:0000256" key="6">
    <source>
        <dbReference type="ARBA" id="ARBA00023157"/>
    </source>
</evidence>
<dbReference type="PROSITE" id="PS00652">
    <property type="entry name" value="TNFR_NGFR_1"/>
    <property type="match status" value="1"/>
</dbReference>
<keyword evidence="6 9" id="KW-1015">Disulfide bond</keyword>
<dbReference type="GO" id="GO:0038023">
    <property type="term" value="F:signaling receptor activity"/>
    <property type="evidence" value="ECO:0007669"/>
    <property type="project" value="InterPro"/>
</dbReference>
<name>L5MGI6_MYODS</name>
<evidence type="ECO:0000256" key="2">
    <source>
        <dbReference type="ARBA" id="ARBA00022692"/>
    </source>
</evidence>
<keyword evidence="4 10" id="KW-1133">Transmembrane helix</keyword>
<dbReference type="CDD" id="cd13418">
    <property type="entry name" value="TNFRSF19"/>
    <property type="match status" value="1"/>
</dbReference>
<organism evidence="12 13">
    <name type="scientific">Myotis davidii</name>
    <name type="common">David's myotis</name>
    <dbReference type="NCBI Taxonomy" id="225400"/>
    <lineage>
        <taxon>Eukaryota</taxon>
        <taxon>Metazoa</taxon>
        <taxon>Chordata</taxon>
        <taxon>Craniata</taxon>
        <taxon>Vertebrata</taxon>
        <taxon>Euteleostomi</taxon>
        <taxon>Mammalia</taxon>
        <taxon>Eutheria</taxon>
        <taxon>Laurasiatheria</taxon>
        <taxon>Chiroptera</taxon>
        <taxon>Yangochiroptera</taxon>
        <taxon>Vespertilionidae</taxon>
        <taxon>Myotis</taxon>
    </lineage>
</organism>
<dbReference type="GO" id="GO:0043123">
    <property type="term" value="P:positive regulation of canonical NF-kappaB signal transduction"/>
    <property type="evidence" value="ECO:0007669"/>
    <property type="project" value="InterPro"/>
</dbReference>
<dbReference type="PROSITE" id="PS50050">
    <property type="entry name" value="TNFR_NGFR_2"/>
    <property type="match status" value="1"/>
</dbReference>
<dbReference type="GO" id="GO:0046330">
    <property type="term" value="P:positive regulation of JNK cascade"/>
    <property type="evidence" value="ECO:0007669"/>
    <property type="project" value="InterPro"/>
</dbReference>
<keyword evidence="8" id="KW-0325">Glycoprotein</keyword>
<sequence>MALKVLLEQEKTFFTIVALLAYLPHESYYFGFTSILTAPNKTTESDLEPMTHTVCEVCKVICETGDCRQQEFKDRFGNCVPCKQCGPGMELSKECGFGYGEDAQCVTCRLHRFKEDWGFQKCKPCLDCAVVNRFQKANCSVTSDAVCGDCLPGFYRKTKLVGFQDMECVPCGDPPPPYEPHCTSKVNLVKIPSTTSSPRDTALAAVICSALATVLLALLILCIIYCKRQFMEKKPSWSLRAQDIQYNGSELACFDRPQLNNSVPRACCQCHPDLAQTCGQCRPHWGCPGFTGAVLASPGPFRPHYGCLDLTGAVSASLGPPRPYWGHPSLTGETRSLALCPQLGGSPPDKISRLSWWLNIQYACSDFALHQVHRLPVCRPPASHTRLELVGMLVRLLVQRFHITSPAGPGPGLPRTRLCPPRPVHLIPSLCCDDSCSIDQVTLGCRVHSQATLQERNAGPVGETMPSFFGSLSQFICGEFSDAWPLMQNPIYGDDISFCDSHPELTGEDIYSLNPENESLDSNSSQDLVGGAVAIQAPSENVTETTDLFRYNSLIEPVRTQDALITRNQLGQTNGDIINRTTQTQTSLQVRQ</sequence>
<dbReference type="InterPro" id="IPR047526">
    <property type="entry name" value="TNR19/27/EDAR"/>
</dbReference>
<evidence type="ECO:0000256" key="5">
    <source>
        <dbReference type="ARBA" id="ARBA00023136"/>
    </source>
</evidence>
<dbReference type="InterPro" id="IPR022342">
    <property type="entry name" value="TNFR_19"/>
</dbReference>
<keyword evidence="7 12" id="KW-0675">Receptor</keyword>
<dbReference type="AlphaFoldDB" id="L5MGI6"/>
<evidence type="ECO:0000313" key="12">
    <source>
        <dbReference type="EMBL" id="ELK36853.1"/>
    </source>
</evidence>
<dbReference type="SMART" id="SM00208">
    <property type="entry name" value="TNFR"/>
    <property type="match status" value="2"/>
</dbReference>
<dbReference type="InterPro" id="IPR034047">
    <property type="entry name" value="TNFRSF19_N"/>
</dbReference>
<feature type="domain" description="TNFR-Cys" evidence="11">
    <location>
        <begin position="66"/>
        <end position="105"/>
    </location>
</feature>
<dbReference type="GO" id="GO:0005886">
    <property type="term" value="C:plasma membrane"/>
    <property type="evidence" value="ECO:0007669"/>
    <property type="project" value="TreeGrafter"/>
</dbReference>
<evidence type="ECO:0000259" key="11">
    <source>
        <dbReference type="PROSITE" id="PS50050"/>
    </source>
</evidence>
<keyword evidence="3" id="KW-0677">Repeat</keyword>